<evidence type="ECO:0000313" key="3">
    <source>
        <dbReference type="Proteomes" id="UP000233100"/>
    </source>
</evidence>
<keyword evidence="3" id="KW-1185">Reference proteome</keyword>
<reference evidence="2" key="3">
    <citation type="submission" date="2025-09" db="UniProtKB">
        <authorList>
            <consortium name="Ensembl"/>
        </authorList>
    </citation>
    <scope>IDENTIFICATION</scope>
</reference>
<dbReference type="Proteomes" id="UP000233100">
    <property type="component" value="Chromosome 16"/>
</dbReference>
<evidence type="ECO:0000256" key="1">
    <source>
        <dbReference type="SAM" id="Phobius"/>
    </source>
</evidence>
<feature type="transmembrane region" description="Helical" evidence="1">
    <location>
        <begin position="50"/>
        <end position="70"/>
    </location>
</feature>
<dbReference type="Ensembl" id="ENSMFAT00000081753.1">
    <property type="protein sequence ID" value="ENSMFAP00000057363.1"/>
    <property type="gene ID" value="ENSMFAG00000055535.1"/>
</dbReference>
<dbReference type="PANTHER" id="PTHR12138:SF75">
    <property type="entry name" value="SECRETED PROTEIN"/>
    <property type="match status" value="1"/>
</dbReference>
<reference evidence="2" key="2">
    <citation type="submission" date="2025-08" db="UniProtKB">
        <authorList>
            <consortium name="Ensembl"/>
        </authorList>
    </citation>
    <scope>IDENTIFICATION</scope>
</reference>
<dbReference type="GeneTree" id="ENSGT00940000163505"/>
<evidence type="ECO:0000313" key="2">
    <source>
        <dbReference type="Ensembl" id="ENSMFAP00000057363.1"/>
    </source>
</evidence>
<protein>
    <submittedName>
        <fullName evidence="2">Uncharacterized protein</fullName>
    </submittedName>
</protein>
<keyword evidence="1" id="KW-0812">Transmembrane</keyword>
<dbReference type="AlphaFoldDB" id="A0A7N9CVX3"/>
<reference evidence="2 3" key="1">
    <citation type="submission" date="2013-03" db="EMBL/GenBank/DDBJ databases">
        <authorList>
            <person name="Warren W."/>
            <person name="Wilson R.K."/>
        </authorList>
    </citation>
    <scope>NUCLEOTIDE SEQUENCE</scope>
</reference>
<keyword evidence="1" id="KW-0472">Membrane</keyword>
<keyword evidence="1" id="KW-1133">Transmembrane helix</keyword>
<sequence length="122" mass="13625">MCKIFLKVYLLEIGCQVLGYMFVKLTGYGNIACQRSAVIYIPISSRKDFLFSYIFANTFLFSLLFSSLFLRQSIALSPRPDGRISAHCKLRLPGLDHSPASAPRVAGTTGARHLARLVFCIF</sequence>
<dbReference type="PANTHER" id="PTHR12138">
    <property type="entry name" value="PRIMATE-EXPANDED PROTEIN FAMILY"/>
    <property type="match status" value="1"/>
</dbReference>
<organism evidence="2 3">
    <name type="scientific">Macaca fascicularis</name>
    <name type="common">Crab-eating macaque</name>
    <name type="synonym">Cynomolgus monkey</name>
    <dbReference type="NCBI Taxonomy" id="9541"/>
    <lineage>
        <taxon>Eukaryota</taxon>
        <taxon>Metazoa</taxon>
        <taxon>Chordata</taxon>
        <taxon>Craniata</taxon>
        <taxon>Vertebrata</taxon>
        <taxon>Euteleostomi</taxon>
        <taxon>Mammalia</taxon>
        <taxon>Eutheria</taxon>
        <taxon>Euarchontoglires</taxon>
        <taxon>Primates</taxon>
        <taxon>Haplorrhini</taxon>
        <taxon>Catarrhini</taxon>
        <taxon>Cercopithecidae</taxon>
        <taxon>Cercopithecinae</taxon>
        <taxon>Macaca</taxon>
    </lineage>
</organism>
<name>A0A7N9CVX3_MACFA</name>
<proteinExistence type="predicted"/>
<accession>A0A7N9CVX3</accession>